<comment type="function">
    <text evidence="5 11">Specifically methylates the uridine in position 2552 of 23S rRNA at the 2'-O position of the ribose in the fully assembled 50S ribosomal subunit.</text>
</comment>
<evidence type="ECO:0000256" key="10">
    <source>
        <dbReference type="ARBA" id="ARBA00048970"/>
    </source>
</evidence>
<feature type="binding site" evidence="11">
    <location>
        <position position="111"/>
    </location>
    <ligand>
        <name>S-adenosyl-L-methionine</name>
        <dbReference type="ChEBI" id="CHEBI:59789"/>
    </ligand>
</feature>
<feature type="compositionally biased region" description="Basic residues" evidence="13">
    <location>
        <begin position="1"/>
        <end position="16"/>
    </location>
</feature>
<evidence type="ECO:0000259" key="14">
    <source>
        <dbReference type="Pfam" id="PF01728"/>
    </source>
</evidence>
<reference evidence="16" key="1">
    <citation type="submission" date="2019-06" db="EMBL/GenBank/DDBJ databases">
        <title>The complete genome of Emcibacter congregatus ZYLT.</title>
        <authorList>
            <person name="Zhao Z."/>
        </authorList>
    </citation>
    <scope>NUCLEOTIDE SEQUENCE [LARGE SCALE GENOMIC DNA]</scope>
    <source>
        <strain evidence="16">MCCC 1A06723</strain>
    </source>
</reference>
<keyword evidence="2 11" id="KW-0489">Methyltransferase</keyword>
<evidence type="ECO:0000256" key="8">
    <source>
        <dbReference type="ARBA" id="ARBA00041995"/>
    </source>
</evidence>
<evidence type="ECO:0000256" key="9">
    <source>
        <dbReference type="ARBA" id="ARBA00042745"/>
    </source>
</evidence>
<dbReference type="GO" id="GO:0008650">
    <property type="term" value="F:rRNA (uridine-2'-O-)-methyltransferase activity"/>
    <property type="evidence" value="ECO:0007669"/>
    <property type="project" value="UniProtKB-UniRule"/>
</dbReference>
<feature type="binding site" evidence="11">
    <location>
        <position position="127"/>
    </location>
    <ligand>
        <name>S-adenosyl-L-methionine</name>
        <dbReference type="ChEBI" id="CHEBI:59789"/>
    </ligand>
</feature>
<feature type="region of interest" description="Disordered" evidence="13">
    <location>
        <begin position="1"/>
        <end position="34"/>
    </location>
</feature>
<dbReference type="InterPro" id="IPR002877">
    <property type="entry name" value="RNA_MeTrfase_FtsJ_dom"/>
</dbReference>
<keyword evidence="16" id="KW-1185">Reference proteome</keyword>
<proteinExistence type="inferred from homology"/>
<evidence type="ECO:0000256" key="4">
    <source>
        <dbReference type="ARBA" id="ARBA00022691"/>
    </source>
</evidence>
<evidence type="ECO:0000256" key="11">
    <source>
        <dbReference type="HAMAP-Rule" id="MF_01547"/>
    </source>
</evidence>
<feature type="binding site" evidence="11">
    <location>
        <position position="91"/>
    </location>
    <ligand>
        <name>S-adenosyl-L-methionine</name>
        <dbReference type="ChEBI" id="CHEBI:59789"/>
    </ligand>
</feature>
<comment type="caution">
    <text evidence="15">The sequence shown here is derived from an EMBL/GenBank/DDBJ whole genome shotgun (WGS) entry which is preliminary data.</text>
</comment>
<dbReference type="HAMAP" id="MF_01547">
    <property type="entry name" value="RNA_methyltr_E"/>
    <property type="match status" value="1"/>
</dbReference>
<gene>
    <name evidence="11" type="primary">rlmE</name>
    <name evidence="11" type="synonym">ftsJ</name>
    <name evidence="11" type="synonym">rrmJ</name>
    <name evidence="15" type="ORF">FIV46_02285</name>
</gene>
<evidence type="ECO:0000256" key="12">
    <source>
        <dbReference type="PIRSR" id="PIRSR005461-1"/>
    </source>
</evidence>
<keyword evidence="11" id="KW-0963">Cytoplasm</keyword>
<evidence type="ECO:0000256" key="6">
    <source>
        <dbReference type="ARBA" id="ARBA00038861"/>
    </source>
</evidence>
<feature type="binding site" evidence="11">
    <location>
        <position position="151"/>
    </location>
    <ligand>
        <name>S-adenosyl-L-methionine</name>
        <dbReference type="ChEBI" id="CHEBI:59789"/>
    </ligand>
</feature>
<evidence type="ECO:0000313" key="15">
    <source>
        <dbReference type="EMBL" id="TPD62928.1"/>
    </source>
</evidence>
<dbReference type="PIRSF" id="PIRSF005461">
    <property type="entry name" value="23S_rRNA_mtase"/>
    <property type="match status" value="1"/>
</dbReference>
<dbReference type="RefSeq" id="WP_139938178.1">
    <property type="nucleotide sequence ID" value="NZ_JBHSYP010000022.1"/>
</dbReference>
<evidence type="ECO:0000256" key="13">
    <source>
        <dbReference type="SAM" id="MobiDB-lite"/>
    </source>
</evidence>
<evidence type="ECO:0000256" key="7">
    <source>
        <dbReference type="ARBA" id="ARBA00041129"/>
    </source>
</evidence>
<dbReference type="EMBL" id="VFIY01000004">
    <property type="protein sequence ID" value="TPD62928.1"/>
    <property type="molecule type" value="Genomic_DNA"/>
</dbReference>
<evidence type="ECO:0000313" key="16">
    <source>
        <dbReference type="Proteomes" id="UP000319148"/>
    </source>
</evidence>
<dbReference type="SUPFAM" id="SSF53335">
    <property type="entry name" value="S-adenosyl-L-methionine-dependent methyltransferases"/>
    <property type="match status" value="1"/>
</dbReference>
<accession>A0A501PRZ6</accession>
<comment type="similarity">
    <text evidence="11">Belongs to the class I-like SAM-binding methyltransferase superfamily. RNA methyltransferase RlmE family.</text>
</comment>
<evidence type="ECO:0000256" key="3">
    <source>
        <dbReference type="ARBA" id="ARBA00022679"/>
    </source>
</evidence>
<feature type="domain" description="Ribosomal RNA methyltransferase FtsJ" evidence="14">
    <location>
        <begin position="59"/>
        <end position="234"/>
    </location>
</feature>
<keyword evidence="1 11" id="KW-0698">rRNA processing</keyword>
<name>A0A501PRZ6_9PROT</name>
<dbReference type="EC" id="2.1.1.166" evidence="6 11"/>
<organism evidence="15 16">
    <name type="scientific">Emcibacter nanhaiensis</name>
    <dbReference type="NCBI Taxonomy" id="1505037"/>
    <lineage>
        <taxon>Bacteria</taxon>
        <taxon>Pseudomonadati</taxon>
        <taxon>Pseudomonadota</taxon>
        <taxon>Alphaproteobacteria</taxon>
        <taxon>Emcibacterales</taxon>
        <taxon>Emcibacteraceae</taxon>
        <taxon>Emcibacter</taxon>
    </lineage>
</organism>
<evidence type="ECO:0000256" key="5">
    <source>
        <dbReference type="ARBA" id="ARBA00037569"/>
    </source>
</evidence>
<dbReference type="PANTHER" id="PTHR10920:SF18">
    <property type="entry name" value="RRNA METHYLTRANSFERASE 2, MITOCHONDRIAL"/>
    <property type="match status" value="1"/>
</dbReference>
<evidence type="ECO:0000256" key="1">
    <source>
        <dbReference type="ARBA" id="ARBA00022552"/>
    </source>
</evidence>
<dbReference type="AlphaFoldDB" id="A0A501PRZ6"/>
<dbReference type="Pfam" id="PF01728">
    <property type="entry name" value="FtsJ"/>
    <property type="match status" value="1"/>
</dbReference>
<dbReference type="GO" id="GO:0005737">
    <property type="term" value="C:cytoplasm"/>
    <property type="evidence" value="ECO:0007669"/>
    <property type="project" value="UniProtKB-SubCell"/>
</dbReference>
<dbReference type="Gene3D" id="3.40.50.150">
    <property type="entry name" value="Vaccinia Virus protein VP39"/>
    <property type="match status" value="1"/>
</dbReference>
<feature type="binding site" evidence="11">
    <location>
        <position position="93"/>
    </location>
    <ligand>
        <name>S-adenosyl-L-methionine</name>
        <dbReference type="ChEBI" id="CHEBI:59789"/>
    </ligand>
</feature>
<keyword evidence="4 11" id="KW-0949">S-adenosyl-L-methionine</keyword>
<feature type="active site" description="Proton acceptor" evidence="11 12">
    <location>
        <position position="191"/>
    </location>
</feature>
<evidence type="ECO:0000256" key="2">
    <source>
        <dbReference type="ARBA" id="ARBA00022603"/>
    </source>
</evidence>
<dbReference type="PANTHER" id="PTHR10920">
    <property type="entry name" value="RIBOSOMAL RNA METHYLTRANSFERASE"/>
    <property type="match status" value="1"/>
</dbReference>
<dbReference type="InterPro" id="IPR029063">
    <property type="entry name" value="SAM-dependent_MTases_sf"/>
</dbReference>
<dbReference type="Proteomes" id="UP000319148">
    <property type="component" value="Unassembled WGS sequence"/>
</dbReference>
<dbReference type="InterPro" id="IPR050082">
    <property type="entry name" value="RNA_methyltr_RlmE"/>
</dbReference>
<keyword evidence="3 11" id="KW-0808">Transferase</keyword>
<sequence>MKRPKLTRTGKPRKISGHGITSGKKERVHTARGRKLSSTRWLQRQLNDPYVAAAKREGYRSRAAYKLIELDEKFHFLKNAHTIVDLGAAPGGWTQVVAKKCPKDAVIVGIDILPMEPVAGATILEMDFLSEQAEAELSRLIGGEADLVISDMAAPTTGHKETDHLRTMALVEAAWYFAEDVLKKGGTFVAKVFAGGTNNELLERMKGRFETIRHYKPPASRTGSPETYLVAMGFRG</sequence>
<protein>
    <recommendedName>
        <fullName evidence="7 11">Ribosomal RNA large subunit methyltransferase E</fullName>
        <ecNumber evidence="6 11">2.1.1.166</ecNumber>
    </recommendedName>
    <alternativeName>
        <fullName evidence="9 11">23S rRNA Um2552 methyltransferase</fullName>
    </alternativeName>
    <alternativeName>
        <fullName evidence="8 11">rRNA (uridine-2'-O-)-methyltransferase</fullName>
    </alternativeName>
</protein>
<dbReference type="OrthoDB" id="9790080at2"/>
<dbReference type="InterPro" id="IPR015507">
    <property type="entry name" value="rRNA-MeTfrase_E"/>
</dbReference>
<comment type="subcellular location">
    <subcellularLocation>
        <location evidence="11">Cytoplasm</location>
    </subcellularLocation>
</comment>
<comment type="catalytic activity">
    <reaction evidence="10 11">
        <text>uridine(2552) in 23S rRNA + S-adenosyl-L-methionine = 2'-O-methyluridine(2552) in 23S rRNA + S-adenosyl-L-homocysteine + H(+)</text>
        <dbReference type="Rhea" id="RHEA:42720"/>
        <dbReference type="Rhea" id="RHEA-COMP:10202"/>
        <dbReference type="Rhea" id="RHEA-COMP:10203"/>
        <dbReference type="ChEBI" id="CHEBI:15378"/>
        <dbReference type="ChEBI" id="CHEBI:57856"/>
        <dbReference type="ChEBI" id="CHEBI:59789"/>
        <dbReference type="ChEBI" id="CHEBI:65315"/>
        <dbReference type="ChEBI" id="CHEBI:74478"/>
        <dbReference type="EC" id="2.1.1.166"/>
    </reaction>
</comment>